<dbReference type="GeneID" id="70239089"/>
<dbReference type="RefSeq" id="XP_046058242.1">
    <property type="nucleotide sequence ID" value="XM_046208487.1"/>
</dbReference>
<gene>
    <name evidence="1" type="ORF">OGAPHI_007125</name>
</gene>
<protein>
    <submittedName>
        <fullName evidence="1">Uncharacterized protein</fullName>
    </submittedName>
</protein>
<name>A0A9P8NWV3_9ASCO</name>
<organism evidence="1 2">
    <name type="scientific">Ogataea philodendri</name>
    <dbReference type="NCBI Taxonomy" id="1378263"/>
    <lineage>
        <taxon>Eukaryota</taxon>
        <taxon>Fungi</taxon>
        <taxon>Dikarya</taxon>
        <taxon>Ascomycota</taxon>
        <taxon>Saccharomycotina</taxon>
        <taxon>Pichiomycetes</taxon>
        <taxon>Pichiales</taxon>
        <taxon>Pichiaceae</taxon>
        <taxon>Ogataea</taxon>
    </lineage>
</organism>
<keyword evidence="2" id="KW-1185">Reference proteome</keyword>
<dbReference type="AlphaFoldDB" id="A0A9P8NWV3"/>
<reference evidence="1" key="1">
    <citation type="journal article" date="2021" name="Open Biol.">
        <title>Shared evolutionary footprints suggest mitochondrial oxidative damage underlies multiple complex I losses in fungi.</title>
        <authorList>
            <person name="Schikora-Tamarit M.A."/>
            <person name="Marcet-Houben M."/>
            <person name="Nosek J."/>
            <person name="Gabaldon T."/>
        </authorList>
    </citation>
    <scope>NUCLEOTIDE SEQUENCE</scope>
    <source>
        <strain evidence="1">CBS6075</strain>
    </source>
</reference>
<dbReference type="EMBL" id="JAEUBE010000504">
    <property type="protein sequence ID" value="KAH3660539.1"/>
    <property type="molecule type" value="Genomic_DNA"/>
</dbReference>
<comment type="caution">
    <text evidence="1">The sequence shown here is derived from an EMBL/GenBank/DDBJ whole genome shotgun (WGS) entry which is preliminary data.</text>
</comment>
<accession>A0A9P8NWV3</accession>
<sequence>MKFFVVGVAADQYERSLQPLFVDHILHELEVKQKLGAVHLGSANLAKLDVTCPAIDQKLGGGDIVIDDGVETQVVDKVVRFKPTGTDLIHDKVEIEQDRHDLSAESRHELLCQWLAIYVDKSGKHAFKQHHLSKQKGPQ</sequence>
<evidence type="ECO:0000313" key="1">
    <source>
        <dbReference type="EMBL" id="KAH3660539.1"/>
    </source>
</evidence>
<proteinExistence type="predicted"/>
<dbReference type="Proteomes" id="UP000769157">
    <property type="component" value="Unassembled WGS sequence"/>
</dbReference>
<reference evidence="1" key="2">
    <citation type="submission" date="2021-01" db="EMBL/GenBank/DDBJ databases">
        <authorList>
            <person name="Schikora-Tamarit M.A."/>
        </authorList>
    </citation>
    <scope>NUCLEOTIDE SEQUENCE</scope>
    <source>
        <strain evidence="1">CBS6075</strain>
    </source>
</reference>
<evidence type="ECO:0000313" key="2">
    <source>
        <dbReference type="Proteomes" id="UP000769157"/>
    </source>
</evidence>